<evidence type="ECO:0000313" key="2">
    <source>
        <dbReference type="Proteomes" id="UP000632138"/>
    </source>
</evidence>
<protein>
    <recommendedName>
        <fullName evidence="3">HEXXH motif domain-containing protein</fullName>
    </recommendedName>
</protein>
<name>A0ABS2ADJ9_9ACTN</name>
<evidence type="ECO:0000313" key="1">
    <source>
        <dbReference type="EMBL" id="MBM2617897.1"/>
    </source>
</evidence>
<comment type="caution">
    <text evidence="1">The sequence shown here is derived from an EMBL/GenBank/DDBJ whole genome shotgun (WGS) entry which is preliminary data.</text>
</comment>
<reference evidence="1 2" key="1">
    <citation type="submission" date="2021-01" db="EMBL/GenBank/DDBJ databases">
        <title>Actinoplanes sp. nov. LDG1-06 isolated from lichen.</title>
        <authorList>
            <person name="Saeng-In P."/>
            <person name="Phongsopitanun W."/>
            <person name="Kanchanasin P."/>
            <person name="Yuki M."/>
            <person name="Kudo T."/>
            <person name="Ohkuma M."/>
            <person name="Tanasupawat S."/>
        </authorList>
    </citation>
    <scope>NUCLEOTIDE SEQUENCE [LARGE SCALE GENOMIC DNA]</scope>
    <source>
        <strain evidence="1 2">LDG1-06</strain>
    </source>
</reference>
<evidence type="ECO:0008006" key="3">
    <source>
        <dbReference type="Google" id="ProtNLM"/>
    </source>
</evidence>
<dbReference type="NCBIfam" id="TIGR04267">
    <property type="entry name" value="mod_HExxH"/>
    <property type="match status" value="1"/>
</dbReference>
<dbReference type="Proteomes" id="UP000632138">
    <property type="component" value="Unassembled WGS sequence"/>
</dbReference>
<dbReference type="EMBL" id="JAENHP010000006">
    <property type="protein sequence ID" value="MBM2617897.1"/>
    <property type="molecule type" value="Genomic_DNA"/>
</dbReference>
<proteinExistence type="predicted"/>
<gene>
    <name evidence="1" type="ORF">JIG36_20275</name>
</gene>
<keyword evidence="2" id="KW-1185">Reference proteome</keyword>
<sequence length="420" mass="44682">MIDVHQLRRATFEQLATGLGGPQAIHDLREAQVSKHLLLIRLVLEQFPDGGAALRELLERSRAVAPARFRTVVGAPLVGGWSAIAGRAVTQDVLAEADRDHLAAIAVVAAAAAGVDGSVQVPVHESGAVLPGLGAVEAGDAPTVTVTSSNGRLLATTGRGGLEVPADPSDEVPGWLPVRRMAAPGIDLGLDDLHPYRHGYHVPPATRLSAAEVEQWRQMFAEAWALLTGNLPERAAEIAAGLETLVPLAQTDPRAARSATLRHAFGVFGLTLPPTPHDFAVTLVHEFQHSKLSALLDLTRLTDPADEGRYFAPWRTDPRPLAGLLQGVYAFVGVADTWRALQGPVAVATARFAEARLQVDRGLTAIEESGALTRDGEDFVAGLRRTADRLLAESVPAEADTAAKATLAHIYDAWREHNRA</sequence>
<dbReference type="RefSeq" id="WP_203377925.1">
    <property type="nucleotide sequence ID" value="NZ_JAENHP010000006.1"/>
</dbReference>
<accession>A0ABS2ADJ9</accession>
<dbReference type="InterPro" id="IPR026337">
    <property type="entry name" value="AKG_HExxH"/>
</dbReference>
<organism evidence="1 2">
    <name type="scientific">Paractinoplanes ovalisporus</name>
    <dbReference type="NCBI Taxonomy" id="2810368"/>
    <lineage>
        <taxon>Bacteria</taxon>
        <taxon>Bacillati</taxon>
        <taxon>Actinomycetota</taxon>
        <taxon>Actinomycetes</taxon>
        <taxon>Micromonosporales</taxon>
        <taxon>Micromonosporaceae</taxon>
        <taxon>Paractinoplanes</taxon>
    </lineage>
</organism>